<comment type="caution">
    <text evidence="1">The sequence shown here is derived from an EMBL/GenBank/DDBJ whole genome shotgun (WGS) entry which is preliminary data.</text>
</comment>
<proteinExistence type="predicted"/>
<dbReference type="AlphaFoldDB" id="A0A933ICD7"/>
<protein>
    <submittedName>
        <fullName evidence="1">YgiT-type zinc finger protein</fullName>
    </submittedName>
</protein>
<name>A0A933ICD7_UNCT6</name>
<accession>A0A933ICD7</accession>
<evidence type="ECO:0000313" key="1">
    <source>
        <dbReference type="EMBL" id="MBI4725903.1"/>
    </source>
</evidence>
<gene>
    <name evidence="1" type="ORF">HY768_01530</name>
</gene>
<dbReference type="Proteomes" id="UP000736328">
    <property type="component" value="Unassembled WGS sequence"/>
</dbReference>
<dbReference type="EMBL" id="JACQXR010000015">
    <property type="protein sequence ID" value="MBI4725903.1"/>
    <property type="molecule type" value="Genomic_DNA"/>
</dbReference>
<reference evidence="1" key="1">
    <citation type="submission" date="2020-07" db="EMBL/GenBank/DDBJ databases">
        <title>Huge and variable diversity of episymbiotic CPR bacteria and DPANN archaea in groundwater ecosystems.</title>
        <authorList>
            <person name="He C.Y."/>
            <person name="Keren R."/>
            <person name="Whittaker M."/>
            <person name="Farag I.F."/>
            <person name="Doudna J."/>
            <person name="Cate J.H.D."/>
            <person name="Banfield J.F."/>
        </authorList>
    </citation>
    <scope>NUCLEOTIDE SEQUENCE</scope>
    <source>
        <strain evidence="1">NC_groundwater_1520_Pr4_B-0.1um_53_5</strain>
    </source>
</reference>
<dbReference type="Gene3D" id="3.10.20.860">
    <property type="match status" value="1"/>
</dbReference>
<organism evidence="1 2">
    <name type="scientific">candidate division TA06 bacterium</name>
    <dbReference type="NCBI Taxonomy" id="2250710"/>
    <lineage>
        <taxon>Bacteria</taxon>
        <taxon>Bacteria division TA06</taxon>
    </lineage>
</organism>
<dbReference type="InterPro" id="IPR022453">
    <property type="entry name" value="Znf_MqsA-type"/>
</dbReference>
<sequence length="74" mass="8376">MKCSIEGCPGEYEERKIVHTMRHHGQVLVIDHVPAEVCPVCGDVLLKPETVRRIEMVLRTATRSPSTVPLYEYA</sequence>
<dbReference type="NCBIfam" id="TIGR03831">
    <property type="entry name" value="YgiT_finger"/>
    <property type="match status" value="1"/>
</dbReference>
<evidence type="ECO:0000313" key="2">
    <source>
        <dbReference type="Proteomes" id="UP000736328"/>
    </source>
</evidence>